<keyword evidence="9" id="KW-0067">ATP-binding</keyword>
<dbReference type="Pfam" id="PF02518">
    <property type="entry name" value="HATPase_c"/>
    <property type="match status" value="1"/>
</dbReference>
<sequence>MARERQPKWYHIVFGVSAFFVYFSICWTAAHYLTRFLDRFWVYGQNHPTVRDYAALLLSMFLFGLSMSVVRWIFKPEKRALNVFTMMVDAMQRMSKGDFNVNLEAHPRYAGQYYVLVDNLNRMAAELGQMEQMRQEFISNVSHEIQSPLTAIKGFAQALRQDGMTPEARDHYLRIIETESDRMSRLSDNLMKLTSLESRHHPFQIRTFRLDRQIRQAVLSCEPLWDAKKLEMDVQLSETTLEADEELVNQIWTNLLHNSIKFTPEGGTISIRLEIREGDAEATFADTGIGVSESDLPHLFERFFKVDKSRNRASGGSGLGLSIVKKIVDLHGGDISAQSRPGEGTRFRVRLPLKAAGELSARRKDAAQQKNPS</sequence>
<dbReference type="InterPro" id="IPR004358">
    <property type="entry name" value="Sig_transdc_His_kin-like_C"/>
</dbReference>
<evidence type="ECO:0000256" key="2">
    <source>
        <dbReference type="ARBA" id="ARBA00004651"/>
    </source>
</evidence>
<keyword evidence="7" id="KW-0547">Nucleotide-binding</keyword>
<name>A0A841U3B7_9BACL</name>
<dbReference type="GO" id="GO:0005886">
    <property type="term" value="C:plasma membrane"/>
    <property type="evidence" value="ECO:0007669"/>
    <property type="project" value="UniProtKB-SubCell"/>
</dbReference>
<dbReference type="FunFam" id="3.30.565.10:FF:000006">
    <property type="entry name" value="Sensor histidine kinase WalK"/>
    <property type="match status" value="1"/>
</dbReference>
<dbReference type="Gene3D" id="3.30.565.10">
    <property type="entry name" value="Histidine kinase-like ATPase, C-terminal domain"/>
    <property type="match status" value="1"/>
</dbReference>
<evidence type="ECO:0000256" key="1">
    <source>
        <dbReference type="ARBA" id="ARBA00000085"/>
    </source>
</evidence>
<evidence type="ECO:0000256" key="9">
    <source>
        <dbReference type="ARBA" id="ARBA00022840"/>
    </source>
</evidence>
<gene>
    <name evidence="15" type="ORF">H7B90_19780</name>
</gene>
<evidence type="ECO:0000259" key="13">
    <source>
        <dbReference type="PROSITE" id="PS50109"/>
    </source>
</evidence>
<dbReference type="InterPro" id="IPR050736">
    <property type="entry name" value="Sensor_HK_Regulatory"/>
</dbReference>
<evidence type="ECO:0000256" key="12">
    <source>
        <dbReference type="SAM" id="Phobius"/>
    </source>
</evidence>
<comment type="catalytic activity">
    <reaction evidence="1">
        <text>ATP + protein L-histidine = ADP + protein N-phospho-L-histidine.</text>
        <dbReference type="EC" id="2.7.13.3"/>
    </reaction>
</comment>
<dbReference type="GO" id="GO:0005524">
    <property type="term" value="F:ATP binding"/>
    <property type="evidence" value="ECO:0007669"/>
    <property type="project" value="UniProtKB-KW"/>
</dbReference>
<comment type="subcellular location">
    <subcellularLocation>
        <location evidence="2">Cell membrane</location>
        <topology evidence="2">Multi-pass membrane protein</topology>
    </subcellularLocation>
</comment>
<proteinExistence type="predicted"/>
<keyword evidence="10" id="KW-0902">Two-component regulatory system</keyword>
<dbReference type="InterPro" id="IPR003594">
    <property type="entry name" value="HATPase_dom"/>
</dbReference>
<feature type="transmembrane region" description="Helical" evidence="12">
    <location>
        <begin position="53"/>
        <end position="74"/>
    </location>
</feature>
<dbReference type="Gene3D" id="1.10.287.130">
    <property type="match status" value="1"/>
</dbReference>
<dbReference type="InterPro" id="IPR036890">
    <property type="entry name" value="HATPase_C_sf"/>
</dbReference>
<keyword evidence="12" id="KW-0812">Transmembrane</keyword>
<organism evidence="15 16">
    <name type="scientific">Cohnella xylanilytica</name>
    <dbReference type="NCBI Taxonomy" id="557555"/>
    <lineage>
        <taxon>Bacteria</taxon>
        <taxon>Bacillati</taxon>
        <taxon>Bacillota</taxon>
        <taxon>Bacilli</taxon>
        <taxon>Bacillales</taxon>
        <taxon>Paenibacillaceae</taxon>
        <taxon>Cohnella</taxon>
    </lineage>
</organism>
<keyword evidence="6" id="KW-0808">Transferase</keyword>
<evidence type="ECO:0000256" key="4">
    <source>
        <dbReference type="ARBA" id="ARBA00022475"/>
    </source>
</evidence>
<keyword evidence="12" id="KW-1133">Transmembrane helix</keyword>
<evidence type="ECO:0000256" key="3">
    <source>
        <dbReference type="ARBA" id="ARBA00012438"/>
    </source>
</evidence>
<keyword evidence="8 15" id="KW-0418">Kinase</keyword>
<keyword evidence="5" id="KW-0597">Phosphoprotein</keyword>
<dbReference type="SUPFAM" id="SSF47384">
    <property type="entry name" value="Homodimeric domain of signal transducing histidine kinase"/>
    <property type="match status" value="1"/>
</dbReference>
<dbReference type="SMART" id="SM00387">
    <property type="entry name" value="HATPase_c"/>
    <property type="match status" value="1"/>
</dbReference>
<dbReference type="PRINTS" id="PR00344">
    <property type="entry name" value="BCTRLSENSOR"/>
</dbReference>
<dbReference type="PROSITE" id="PS50109">
    <property type="entry name" value="HIS_KIN"/>
    <property type="match status" value="1"/>
</dbReference>
<evidence type="ECO:0000313" key="15">
    <source>
        <dbReference type="EMBL" id="MBB6693638.1"/>
    </source>
</evidence>
<evidence type="ECO:0000259" key="14">
    <source>
        <dbReference type="PROSITE" id="PS50885"/>
    </source>
</evidence>
<keyword evidence="4" id="KW-1003">Cell membrane</keyword>
<evidence type="ECO:0000313" key="16">
    <source>
        <dbReference type="Proteomes" id="UP000553776"/>
    </source>
</evidence>
<evidence type="ECO:0000256" key="5">
    <source>
        <dbReference type="ARBA" id="ARBA00022553"/>
    </source>
</evidence>
<dbReference type="CDD" id="cd16922">
    <property type="entry name" value="HATPase_EvgS-ArcB-TorS-like"/>
    <property type="match status" value="1"/>
</dbReference>
<dbReference type="AlphaFoldDB" id="A0A841U3B7"/>
<feature type="domain" description="Histidine kinase" evidence="13">
    <location>
        <begin position="140"/>
        <end position="355"/>
    </location>
</feature>
<dbReference type="SUPFAM" id="SSF55874">
    <property type="entry name" value="ATPase domain of HSP90 chaperone/DNA topoisomerase II/histidine kinase"/>
    <property type="match status" value="1"/>
</dbReference>
<evidence type="ECO:0000256" key="10">
    <source>
        <dbReference type="ARBA" id="ARBA00023012"/>
    </source>
</evidence>
<dbReference type="PANTHER" id="PTHR43711:SF1">
    <property type="entry name" value="HISTIDINE KINASE 1"/>
    <property type="match status" value="1"/>
</dbReference>
<dbReference type="SMART" id="SM00388">
    <property type="entry name" value="HisKA"/>
    <property type="match status" value="1"/>
</dbReference>
<dbReference type="Pfam" id="PF00512">
    <property type="entry name" value="HisKA"/>
    <property type="match status" value="1"/>
</dbReference>
<dbReference type="Proteomes" id="UP000553776">
    <property type="component" value="Unassembled WGS sequence"/>
</dbReference>
<accession>A0A841U3B7</accession>
<evidence type="ECO:0000256" key="8">
    <source>
        <dbReference type="ARBA" id="ARBA00022777"/>
    </source>
</evidence>
<comment type="caution">
    <text evidence="15">The sequence shown here is derived from an EMBL/GenBank/DDBJ whole genome shotgun (WGS) entry which is preliminary data.</text>
</comment>
<dbReference type="CDD" id="cd00082">
    <property type="entry name" value="HisKA"/>
    <property type="match status" value="1"/>
</dbReference>
<dbReference type="PANTHER" id="PTHR43711">
    <property type="entry name" value="TWO-COMPONENT HISTIDINE KINASE"/>
    <property type="match status" value="1"/>
</dbReference>
<feature type="domain" description="HAMP" evidence="14">
    <location>
        <begin position="78"/>
        <end position="132"/>
    </location>
</feature>
<dbReference type="InterPro" id="IPR036097">
    <property type="entry name" value="HisK_dim/P_sf"/>
</dbReference>
<dbReference type="InterPro" id="IPR003661">
    <property type="entry name" value="HisK_dim/P_dom"/>
</dbReference>
<evidence type="ECO:0000256" key="7">
    <source>
        <dbReference type="ARBA" id="ARBA00022741"/>
    </source>
</evidence>
<dbReference type="FunFam" id="1.10.287.130:FF:000001">
    <property type="entry name" value="Two-component sensor histidine kinase"/>
    <property type="match status" value="1"/>
</dbReference>
<dbReference type="PROSITE" id="PS50885">
    <property type="entry name" value="HAMP"/>
    <property type="match status" value="1"/>
</dbReference>
<reference evidence="15 16" key="1">
    <citation type="submission" date="2020-08" db="EMBL/GenBank/DDBJ databases">
        <title>Cohnella phylogeny.</title>
        <authorList>
            <person name="Dunlap C."/>
        </authorList>
    </citation>
    <scope>NUCLEOTIDE SEQUENCE [LARGE SCALE GENOMIC DNA]</scope>
    <source>
        <strain evidence="15 16">DSM 25239</strain>
    </source>
</reference>
<keyword evidence="11 12" id="KW-0472">Membrane</keyword>
<dbReference type="InterPro" id="IPR003660">
    <property type="entry name" value="HAMP_dom"/>
</dbReference>
<evidence type="ECO:0000256" key="6">
    <source>
        <dbReference type="ARBA" id="ARBA00022679"/>
    </source>
</evidence>
<dbReference type="GO" id="GO:0000155">
    <property type="term" value="F:phosphorelay sensor kinase activity"/>
    <property type="evidence" value="ECO:0007669"/>
    <property type="project" value="InterPro"/>
</dbReference>
<dbReference type="EC" id="2.7.13.3" evidence="3"/>
<evidence type="ECO:0000256" key="11">
    <source>
        <dbReference type="ARBA" id="ARBA00023136"/>
    </source>
</evidence>
<keyword evidence="16" id="KW-1185">Reference proteome</keyword>
<protein>
    <recommendedName>
        <fullName evidence="3">histidine kinase</fullName>
        <ecNumber evidence="3">2.7.13.3</ecNumber>
    </recommendedName>
</protein>
<feature type="transmembrane region" description="Helical" evidence="12">
    <location>
        <begin position="12"/>
        <end position="33"/>
    </location>
</feature>
<dbReference type="EMBL" id="JACJVR010000076">
    <property type="protein sequence ID" value="MBB6693638.1"/>
    <property type="molecule type" value="Genomic_DNA"/>
</dbReference>
<dbReference type="InterPro" id="IPR005467">
    <property type="entry name" value="His_kinase_dom"/>
</dbReference>